<keyword evidence="1" id="KW-0472">Membrane</keyword>
<gene>
    <name evidence="2" type="ORF">RCO7_06269</name>
</gene>
<feature type="transmembrane region" description="Helical" evidence="1">
    <location>
        <begin position="148"/>
        <end position="168"/>
    </location>
</feature>
<organism evidence="2 3">
    <name type="scientific">Rhynchosporium graminicola</name>
    <dbReference type="NCBI Taxonomy" id="2792576"/>
    <lineage>
        <taxon>Eukaryota</taxon>
        <taxon>Fungi</taxon>
        <taxon>Dikarya</taxon>
        <taxon>Ascomycota</taxon>
        <taxon>Pezizomycotina</taxon>
        <taxon>Leotiomycetes</taxon>
        <taxon>Helotiales</taxon>
        <taxon>Ploettnerulaceae</taxon>
        <taxon>Rhynchosporium</taxon>
    </lineage>
</organism>
<reference evidence="3" key="1">
    <citation type="submission" date="2016-03" db="EMBL/GenBank/DDBJ databases">
        <authorList>
            <person name="Ploux O."/>
        </authorList>
    </citation>
    <scope>NUCLEOTIDE SEQUENCE [LARGE SCALE GENOMIC DNA]</scope>
    <source>
        <strain evidence="3">UK7</strain>
    </source>
</reference>
<evidence type="ECO:0000256" key="1">
    <source>
        <dbReference type="SAM" id="Phobius"/>
    </source>
</evidence>
<keyword evidence="1" id="KW-0812">Transmembrane</keyword>
<proteinExistence type="predicted"/>
<dbReference type="InParanoid" id="A0A1E1KWC5"/>
<dbReference type="AlphaFoldDB" id="A0A1E1KWC5"/>
<accession>A0A1E1KWC5</accession>
<dbReference type="Proteomes" id="UP000178129">
    <property type="component" value="Unassembled WGS sequence"/>
</dbReference>
<evidence type="ECO:0000313" key="2">
    <source>
        <dbReference type="EMBL" id="CZT02502.1"/>
    </source>
</evidence>
<dbReference type="EMBL" id="FJUW01000025">
    <property type="protein sequence ID" value="CZT02502.1"/>
    <property type="molecule type" value="Genomic_DNA"/>
</dbReference>
<keyword evidence="3" id="KW-1185">Reference proteome</keyword>
<sequence length="192" mass="20644">MSAYEEKDMVITNSEAAEQRPHAKILTINRPCPSRQLSAQLLSTINDVDSTRSLTPPGTATNEKTIETTYTTAINERDLLYADLEAQSLTTQKTQVSASKTGLLNTACSRVDSAWPGRNHMKQQKKAAKLERSRCGCWAGLSKTYKALIISAITLAILGVALGIGFGLSQKVGGTINDGTGDHKPAVHSKKS</sequence>
<evidence type="ECO:0000313" key="3">
    <source>
        <dbReference type="Proteomes" id="UP000178129"/>
    </source>
</evidence>
<keyword evidence="1" id="KW-1133">Transmembrane helix</keyword>
<name>A0A1E1KWC5_9HELO</name>
<protein>
    <submittedName>
        <fullName evidence="2">Uncharacterized protein</fullName>
    </submittedName>
</protein>
<comment type="caution">
    <text evidence="2">The sequence shown here is derived from an EMBL/GenBank/DDBJ whole genome shotgun (WGS) entry which is preliminary data.</text>
</comment>